<feature type="domain" description="Rad4 beta-hairpin" evidence="11">
    <location>
        <begin position="934"/>
        <end position="990"/>
    </location>
</feature>
<feature type="domain" description="Rad4 beta-hairpin" evidence="10">
    <location>
        <begin position="880"/>
        <end position="932"/>
    </location>
</feature>
<feature type="compositionally biased region" description="Basic and acidic residues" evidence="9">
    <location>
        <begin position="427"/>
        <end position="437"/>
    </location>
</feature>
<dbReference type="PANTHER" id="PTHR12135:SF0">
    <property type="entry name" value="DNA REPAIR PROTEIN COMPLEMENTING XP-C CELLS"/>
    <property type="match status" value="1"/>
</dbReference>
<dbReference type="Proteomes" id="UP000625711">
    <property type="component" value="Unassembled WGS sequence"/>
</dbReference>
<keyword evidence="5" id="KW-0238">DNA-binding</keyword>
<keyword evidence="6" id="KW-0234">DNA repair</keyword>
<dbReference type="SUPFAM" id="SSF54001">
    <property type="entry name" value="Cysteine proteinases"/>
    <property type="match status" value="1"/>
</dbReference>
<dbReference type="FunFam" id="2.20.20.110:FF:000001">
    <property type="entry name" value="DNA repair protein complementing XP-C cells"/>
    <property type="match status" value="1"/>
</dbReference>
<evidence type="ECO:0000256" key="1">
    <source>
        <dbReference type="ARBA" id="ARBA00004123"/>
    </source>
</evidence>
<evidence type="ECO:0000259" key="10">
    <source>
        <dbReference type="SMART" id="SM01030"/>
    </source>
</evidence>
<keyword evidence="4" id="KW-0227">DNA damage</keyword>
<dbReference type="GO" id="GO:0006298">
    <property type="term" value="P:mismatch repair"/>
    <property type="evidence" value="ECO:0007669"/>
    <property type="project" value="TreeGrafter"/>
</dbReference>
<dbReference type="Gene3D" id="2.20.20.110">
    <property type="entry name" value="Rad4, beta-hairpin domain BHD1"/>
    <property type="match status" value="1"/>
</dbReference>
<protein>
    <submittedName>
        <fullName evidence="13">Uncharacterized protein</fullName>
    </submittedName>
</protein>
<feature type="compositionally biased region" description="Basic and acidic residues" evidence="9">
    <location>
        <begin position="353"/>
        <end position="367"/>
    </location>
</feature>
<dbReference type="EMBL" id="JAACXV010014334">
    <property type="protein sequence ID" value="KAF7268305.1"/>
    <property type="molecule type" value="Genomic_DNA"/>
</dbReference>
<feature type="compositionally biased region" description="Polar residues" evidence="9">
    <location>
        <begin position="368"/>
        <end position="388"/>
    </location>
</feature>
<evidence type="ECO:0000259" key="12">
    <source>
        <dbReference type="SMART" id="SM01032"/>
    </source>
</evidence>
<evidence type="ECO:0000256" key="9">
    <source>
        <dbReference type="SAM" id="MobiDB-lite"/>
    </source>
</evidence>
<comment type="caution">
    <text evidence="13">The sequence shown here is derived from an EMBL/GenBank/DDBJ whole genome shotgun (WGS) entry which is preliminary data.</text>
</comment>
<evidence type="ECO:0000256" key="3">
    <source>
        <dbReference type="ARBA" id="ARBA00022553"/>
    </source>
</evidence>
<dbReference type="Pfam" id="PF10405">
    <property type="entry name" value="BHD_3"/>
    <property type="match status" value="1"/>
</dbReference>
<evidence type="ECO:0000256" key="8">
    <source>
        <dbReference type="SAM" id="Coils"/>
    </source>
</evidence>
<feature type="coiled-coil region" evidence="8">
    <location>
        <begin position="129"/>
        <end position="169"/>
    </location>
</feature>
<keyword evidence="8" id="KW-0175">Coiled coil</keyword>
<feature type="compositionally biased region" description="Polar residues" evidence="9">
    <location>
        <begin position="105"/>
        <end position="115"/>
    </location>
</feature>
<evidence type="ECO:0000256" key="6">
    <source>
        <dbReference type="ARBA" id="ARBA00023204"/>
    </source>
</evidence>
<proteinExistence type="inferred from homology"/>
<organism evidence="13 14">
    <name type="scientific">Rhynchophorus ferrugineus</name>
    <name type="common">Red palm weevil</name>
    <name type="synonym">Curculio ferrugineus</name>
    <dbReference type="NCBI Taxonomy" id="354439"/>
    <lineage>
        <taxon>Eukaryota</taxon>
        <taxon>Metazoa</taxon>
        <taxon>Ecdysozoa</taxon>
        <taxon>Arthropoda</taxon>
        <taxon>Hexapoda</taxon>
        <taxon>Insecta</taxon>
        <taxon>Pterygota</taxon>
        <taxon>Neoptera</taxon>
        <taxon>Endopterygota</taxon>
        <taxon>Coleoptera</taxon>
        <taxon>Polyphaga</taxon>
        <taxon>Cucujiformia</taxon>
        <taxon>Curculionidae</taxon>
        <taxon>Dryophthorinae</taxon>
        <taxon>Rhynchophorus</taxon>
    </lineage>
</organism>
<dbReference type="FunFam" id="3.30.70.2460:FF:000001">
    <property type="entry name" value="DNA repair protein Rad4 family"/>
    <property type="match status" value="1"/>
</dbReference>
<dbReference type="OrthoDB" id="300780at2759"/>
<dbReference type="InterPro" id="IPR018328">
    <property type="entry name" value="Rad4_beta-hairpin_dom3"/>
</dbReference>
<feature type="region of interest" description="Disordered" evidence="9">
    <location>
        <begin position="186"/>
        <end position="207"/>
    </location>
</feature>
<dbReference type="NCBIfam" id="TIGR00605">
    <property type="entry name" value="rad4"/>
    <property type="match status" value="1"/>
</dbReference>
<feature type="region of interest" description="Disordered" evidence="9">
    <location>
        <begin position="1"/>
        <end position="52"/>
    </location>
</feature>
<comment type="subcellular location">
    <subcellularLocation>
        <location evidence="1">Nucleus</location>
    </subcellularLocation>
</comment>
<keyword evidence="14" id="KW-1185">Reference proteome</keyword>
<dbReference type="GO" id="GO:0006289">
    <property type="term" value="P:nucleotide-excision repair"/>
    <property type="evidence" value="ECO:0007669"/>
    <property type="project" value="InterPro"/>
</dbReference>
<dbReference type="AlphaFoldDB" id="A0A834M665"/>
<dbReference type="SMART" id="SM01032">
    <property type="entry name" value="BHD_3"/>
    <property type="match status" value="1"/>
</dbReference>
<feature type="compositionally biased region" description="Polar residues" evidence="9">
    <location>
        <begin position="527"/>
        <end position="540"/>
    </location>
</feature>
<feature type="region of interest" description="Disordered" evidence="9">
    <location>
        <begin position="84"/>
        <end position="115"/>
    </location>
</feature>
<dbReference type="Pfam" id="PF10403">
    <property type="entry name" value="BHD_1"/>
    <property type="match status" value="1"/>
</dbReference>
<dbReference type="SMART" id="SM01030">
    <property type="entry name" value="BHD_1"/>
    <property type="match status" value="1"/>
</dbReference>
<evidence type="ECO:0000256" key="7">
    <source>
        <dbReference type="ARBA" id="ARBA00023242"/>
    </source>
</evidence>
<dbReference type="InterPro" id="IPR042488">
    <property type="entry name" value="Rad4_BHD3_sf"/>
</dbReference>
<evidence type="ECO:0000256" key="4">
    <source>
        <dbReference type="ARBA" id="ARBA00022763"/>
    </source>
</evidence>
<name>A0A834M665_RHYFE</name>
<evidence type="ECO:0000259" key="11">
    <source>
        <dbReference type="SMART" id="SM01031"/>
    </source>
</evidence>
<feature type="region of interest" description="Disordered" evidence="9">
    <location>
        <begin position="346"/>
        <end position="670"/>
    </location>
</feature>
<dbReference type="SMART" id="SM01031">
    <property type="entry name" value="BHD_2"/>
    <property type="match status" value="1"/>
</dbReference>
<dbReference type="GO" id="GO:0000111">
    <property type="term" value="C:nucleotide-excision repair factor 2 complex"/>
    <property type="evidence" value="ECO:0007669"/>
    <property type="project" value="TreeGrafter"/>
</dbReference>
<dbReference type="GO" id="GO:0003697">
    <property type="term" value="F:single-stranded DNA binding"/>
    <property type="evidence" value="ECO:0007669"/>
    <property type="project" value="TreeGrafter"/>
</dbReference>
<comment type="similarity">
    <text evidence="2">Belongs to the XPC family.</text>
</comment>
<dbReference type="InterPro" id="IPR018327">
    <property type="entry name" value="BHD_2"/>
</dbReference>
<dbReference type="PANTHER" id="PTHR12135">
    <property type="entry name" value="DNA REPAIR PROTEIN XP-C / RAD4"/>
    <property type="match status" value="1"/>
</dbReference>
<evidence type="ECO:0000313" key="14">
    <source>
        <dbReference type="Proteomes" id="UP000625711"/>
    </source>
</evidence>
<keyword evidence="3" id="KW-0597">Phosphoprotein</keyword>
<feature type="region of interest" description="Disordered" evidence="9">
    <location>
        <begin position="713"/>
        <end position="746"/>
    </location>
</feature>
<dbReference type="InterPro" id="IPR036985">
    <property type="entry name" value="Transglutaminase-like_sf"/>
</dbReference>
<dbReference type="InterPro" id="IPR018326">
    <property type="entry name" value="Rad4_beta-hairpin_dom1"/>
</dbReference>
<dbReference type="GO" id="GO:0003684">
    <property type="term" value="F:damaged DNA binding"/>
    <property type="evidence" value="ECO:0007669"/>
    <property type="project" value="InterPro"/>
</dbReference>
<evidence type="ECO:0000313" key="13">
    <source>
        <dbReference type="EMBL" id="KAF7268305.1"/>
    </source>
</evidence>
<keyword evidence="7" id="KW-0539">Nucleus</keyword>
<feature type="compositionally biased region" description="Basic and acidic residues" evidence="9">
    <location>
        <begin position="10"/>
        <end position="23"/>
    </location>
</feature>
<feature type="compositionally biased region" description="Basic residues" evidence="9">
    <location>
        <begin position="713"/>
        <end position="722"/>
    </location>
</feature>
<evidence type="ECO:0000256" key="2">
    <source>
        <dbReference type="ARBA" id="ARBA00009525"/>
    </source>
</evidence>
<dbReference type="InterPro" id="IPR038765">
    <property type="entry name" value="Papain-like_cys_pep_sf"/>
</dbReference>
<feature type="compositionally biased region" description="Basic and acidic residues" evidence="9">
    <location>
        <begin position="30"/>
        <end position="39"/>
    </location>
</feature>
<dbReference type="Gene3D" id="3.90.260.10">
    <property type="entry name" value="Transglutaminase-like"/>
    <property type="match status" value="1"/>
</dbReference>
<gene>
    <name evidence="13" type="ORF">GWI33_018570</name>
</gene>
<evidence type="ECO:0000256" key="5">
    <source>
        <dbReference type="ARBA" id="ARBA00023125"/>
    </source>
</evidence>
<dbReference type="InterPro" id="IPR018325">
    <property type="entry name" value="Rad4/PNGase_transGLS-fold"/>
</dbReference>
<accession>A0A834M665</accession>
<dbReference type="InterPro" id="IPR004583">
    <property type="entry name" value="DNA_repair_Rad4"/>
</dbReference>
<feature type="compositionally biased region" description="Basic and acidic residues" evidence="9">
    <location>
        <begin position="543"/>
        <end position="564"/>
    </location>
</feature>
<dbReference type="Gene3D" id="3.30.70.2460">
    <property type="entry name" value="Rad4, beta-hairpin domain BHD3"/>
    <property type="match status" value="1"/>
</dbReference>
<reference evidence="13" key="1">
    <citation type="submission" date="2020-08" db="EMBL/GenBank/DDBJ databases">
        <title>Genome sequencing and assembly of the red palm weevil Rhynchophorus ferrugineus.</title>
        <authorList>
            <person name="Dias G.B."/>
            <person name="Bergman C.M."/>
            <person name="Manee M."/>
        </authorList>
    </citation>
    <scope>NUCLEOTIDE SEQUENCE</scope>
    <source>
        <strain evidence="13">AA-2017</strain>
        <tissue evidence="13">Whole larva</tissue>
    </source>
</reference>
<dbReference type="Pfam" id="PF03835">
    <property type="entry name" value="Rad4"/>
    <property type="match status" value="1"/>
</dbReference>
<dbReference type="GO" id="GO:0005737">
    <property type="term" value="C:cytoplasm"/>
    <property type="evidence" value="ECO:0007669"/>
    <property type="project" value="TreeGrafter"/>
</dbReference>
<feature type="domain" description="Rad4 beta-hairpin" evidence="12">
    <location>
        <begin position="997"/>
        <end position="1071"/>
    </location>
</feature>
<feature type="compositionally biased region" description="Basic and acidic residues" evidence="9">
    <location>
        <begin position="478"/>
        <end position="496"/>
    </location>
</feature>
<dbReference type="InterPro" id="IPR018026">
    <property type="entry name" value="DNA_repair_Rad4-like"/>
</dbReference>
<dbReference type="GO" id="GO:0071942">
    <property type="term" value="C:XPC complex"/>
    <property type="evidence" value="ECO:0007669"/>
    <property type="project" value="TreeGrafter"/>
</dbReference>
<sequence>MKRNRGSAKKYIESSDSENDRPLKKTPPSSEEKPTRESDSSSESDIENYLSKPEKLDFSSDFFKTKNGTGFENIEKNIFSGISRLSDSGSEADEENGEKQEVSHNSDNTQTSTVTPMDNLQTTMTFQQLQDYTKRIEEAKQFVDKYKARKETEENKNDIQQLLALGEKNNELLYKLNPGDFHSSDFDSYESDDGGWKEVKSQPVQETEKSLIPQKNIQITVSMPETIKKRKGVDLITAMKRRLNRIRKENQVLVHKVHLLCWLAHDRPDLSYLEQITKWYGRTIKLLEKPVPANFTFDTLIRLQIKKKEAYNKKMLACIFITILRALGIQCRIVLSFLVEPLRPPTSELHSLSQKEQKASDKKRSSVVDKTQNEPVAGTSKSPQVVKQESNKAIKMTGDQDSDESHNKSKKRPHSTESQTVSRKKNMKSEKDIDKLTIPKPARQSKSPKNAGGVKTEQKTPVSKKKNNASPQTSRSSSETEKKEVESKTDPKKSNEKSSSTKRCKSLNPPEKGQKTNVDTVAKDSASLLTQPKITISKSPKVSPKDSASRLGKTKETTRKDDLSVPKLRRRPKSAETKDKKQKKSVVARSKSTESSETVNRRGRPRKNIPQVDGVWDSDSDEELIIPQLDGVNDGKKSSKPNLKVLKSSSKQTNKKKIVQSDSESDFELPRAKSNVKPNLKKLNCNKPKQIDIRNDIITLVKGRIAEQKHIDRKRLVKKRKPADHLSDSDSDYVPEPIKKKHHDSEDDFVPKVKVKRRVQIPGKIPEEEKLVKKKMGNDVWVEVFLEAEEKWISVDVVHGQVHCVKEIYQRASHPVTYVVAWDNNNNLKDVTQRYCPNFNTITRKERVYQSWWSESLKPFMGLPTARDKEEDNDFVRQQMDQPLPKSIAEYKNHPLYVLKRHLLKFEGLYPPDTPTLGFVRGEAVYPRTCVYLLHSRDIWLKQAKVVKLGEQPYKIVKARPKYDKLSNKIITDQLLEIYGPWQVQDYEPPTAENGIVPRNAFGNVDLFKPCMLPKGTVHLKLPGLNKVARRMNIDCASAIIGFDFHGGWSHPIYDGFVVCKEYEDQLVLAWEIEQDELDRKEQEKIDKRVYGNWKRLIRGLLIREKLKAKYDFGDTSAGTSKDKKKKKTPSFCTKTLKPKGCEILQIELKTNFPDHLYISYYNLIPE</sequence>